<dbReference type="Proteomes" id="UP001229955">
    <property type="component" value="Chromosome"/>
</dbReference>
<keyword evidence="9" id="KW-1185">Reference proteome</keyword>
<dbReference type="GO" id="GO:0008780">
    <property type="term" value="F:acyl-[acyl-carrier-protein]-UDP-N-acetylglucosamine O-acyltransferase activity"/>
    <property type="evidence" value="ECO:0007669"/>
    <property type="project" value="UniProtKB-EC"/>
</dbReference>
<organism evidence="8 9">
    <name type="scientific">Pseudogemmatithrix spongiicola</name>
    <dbReference type="NCBI Taxonomy" id="3062599"/>
    <lineage>
        <taxon>Bacteria</taxon>
        <taxon>Pseudomonadati</taxon>
        <taxon>Gemmatimonadota</taxon>
        <taxon>Gemmatimonadia</taxon>
        <taxon>Gemmatimonadales</taxon>
        <taxon>Gemmatimonadaceae</taxon>
        <taxon>Pseudogemmatithrix</taxon>
    </lineage>
</organism>
<keyword evidence="4" id="KW-0443">Lipid metabolism</keyword>
<dbReference type="EMBL" id="CP130612">
    <property type="protein sequence ID" value="WKW12144.1"/>
    <property type="molecule type" value="Genomic_DNA"/>
</dbReference>
<dbReference type="NCBIfam" id="TIGR01852">
    <property type="entry name" value="lipid_A_lpxA"/>
    <property type="match status" value="1"/>
</dbReference>
<keyword evidence="1" id="KW-0444">Lipid biosynthesis</keyword>
<dbReference type="GO" id="GO:0009245">
    <property type="term" value="P:lipid A biosynthetic process"/>
    <property type="evidence" value="ECO:0007669"/>
    <property type="project" value="UniProtKB-KW"/>
</dbReference>
<sequence length="257" mass="27542">MSAKIHPTAIVDAKAELGADVEVGPWAYIGPHCIVGDGSVIHMRATLEEHVILGPKVTVGIGTVLGGKPQDLKFKGEVTTVEIGEGTTLREYLTINRGTSESFKTTVGKHCFLMSYVHLAHDCHVGDGVIISNGTQLAGHVTVHDRAIISGLCAVHQFAKIGRHAFIGGASRISKDIPPFVKAVGNPVQLYGLNSVGLQRSGFKEEVVSELKKAYRLFFRSDMNISQALEKAGELKPFPEVQAFVDFVEASGRGVVT</sequence>
<evidence type="ECO:0000256" key="3">
    <source>
        <dbReference type="ARBA" id="ARBA00022679"/>
    </source>
</evidence>
<dbReference type="KEGG" id="pspc:Strain318_001424"/>
<evidence type="ECO:0000256" key="5">
    <source>
        <dbReference type="ARBA" id="ARBA00023315"/>
    </source>
</evidence>
<dbReference type="Pfam" id="PF00132">
    <property type="entry name" value="Hexapep"/>
    <property type="match status" value="1"/>
</dbReference>
<evidence type="ECO:0000256" key="2">
    <source>
        <dbReference type="ARBA" id="ARBA00022556"/>
    </source>
</evidence>
<evidence type="ECO:0000256" key="4">
    <source>
        <dbReference type="ARBA" id="ARBA00023098"/>
    </source>
</evidence>
<dbReference type="Gene3D" id="2.160.10.10">
    <property type="entry name" value="Hexapeptide repeat proteins"/>
    <property type="match status" value="1"/>
</dbReference>
<name>A0AA49K063_9BACT</name>
<dbReference type="PIRSF" id="PIRSF000456">
    <property type="entry name" value="UDP-GlcNAc_acltr"/>
    <property type="match status" value="1"/>
</dbReference>
<protein>
    <submittedName>
        <fullName evidence="8">Acyl-ACP--UDP-N-acetylglucosamine O-acyltransferase</fullName>
        <ecNumber evidence="8">2.3.1.129</ecNumber>
    </submittedName>
</protein>
<dbReference type="SUPFAM" id="SSF51161">
    <property type="entry name" value="Trimeric LpxA-like enzymes"/>
    <property type="match status" value="1"/>
</dbReference>
<keyword evidence="5 8" id="KW-0012">Acyltransferase</keyword>
<gene>
    <name evidence="8" type="primary">lpxA</name>
    <name evidence="7" type="ORF">Strain138_001424</name>
    <name evidence="8" type="ORF">Strain318_001424</name>
</gene>
<evidence type="ECO:0000313" key="7">
    <source>
        <dbReference type="EMBL" id="WKW12144.1"/>
    </source>
</evidence>
<dbReference type="InterPro" id="IPR037157">
    <property type="entry name" value="Acetyltransf_C_sf"/>
</dbReference>
<dbReference type="InterPro" id="IPR001451">
    <property type="entry name" value="Hexapep"/>
</dbReference>
<dbReference type="CDD" id="cd03351">
    <property type="entry name" value="LbH_UDP-GlcNAc_AT"/>
    <property type="match status" value="1"/>
</dbReference>
<dbReference type="Pfam" id="PF13720">
    <property type="entry name" value="Acetyltransf_11"/>
    <property type="match status" value="1"/>
</dbReference>
<proteinExistence type="predicted"/>
<dbReference type="EMBL" id="CP130613">
    <property type="protein sequence ID" value="WKW15053.1"/>
    <property type="molecule type" value="Genomic_DNA"/>
</dbReference>
<dbReference type="EC" id="2.3.1.129" evidence="8"/>
<dbReference type="GO" id="GO:0016020">
    <property type="term" value="C:membrane"/>
    <property type="evidence" value="ECO:0007669"/>
    <property type="project" value="GOC"/>
</dbReference>
<keyword evidence="3 8" id="KW-0808">Transferase</keyword>
<evidence type="ECO:0000259" key="6">
    <source>
        <dbReference type="Pfam" id="PF13720"/>
    </source>
</evidence>
<accession>A0AA49JUC2</accession>
<dbReference type="Gene3D" id="1.20.1180.10">
    <property type="entry name" value="Udp N-acetylglucosamine O-acyltransferase, C-terminal domain"/>
    <property type="match status" value="1"/>
</dbReference>
<dbReference type="NCBIfam" id="NF003657">
    <property type="entry name" value="PRK05289.1"/>
    <property type="match status" value="1"/>
</dbReference>
<feature type="domain" description="UDP N-acetylglucosamine O-acyltransferase C-terminal" evidence="6">
    <location>
        <begin position="176"/>
        <end position="256"/>
    </location>
</feature>
<dbReference type="RefSeq" id="WP_367887817.1">
    <property type="nucleotide sequence ID" value="NZ_CP130612.1"/>
</dbReference>
<accession>A0AA49K063</accession>
<evidence type="ECO:0000256" key="1">
    <source>
        <dbReference type="ARBA" id="ARBA00022516"/>
    </source>
</evidence>
<evidence type="ECO:0000313" key="9">
    <source>
        <dbReference type="Proteomes" id="UP001229955"/>
    </source>
</evidence>
<evidence type="ECO:0000313" key="8">
    <source>
        <dbReference type="EMBL" id="WKW15053.1"/>
    </source>
</evidence>
<dbReference type="InterPro" id="IPR011004">
    <property type="entry name" value="Trimer_LpxA-like_sf"/>
</dbReference>
<dbReference type="PANTHER" id="PTHR43480:SF1">
    <property type="entry name" value="ACYL-[ACYL-CARRIER-PROTEIN]--UDP-N-ACETYLGLUCOSAMINE O-ACYLTRANSFERASE, MITOCHONDRIAL-RELATED"/>
    <property type="match status" value="1"/>
</dbReference>
<dbReference type="InterPro" id="IPR010137">
    <property type="entry name" value="Lipid_A_LpxA"/>
</dbReference>
<keyword evidence="2" id="KW-0441">Lipid A biosynthesis</keyword>
<dbReference type="AlphaFoldDB" id="A0AA49K063"/>
<dbReference type="InterPro" id="IPR029098">
    <property type="entry name" value="Acetyltransf_C"/>
</dbReference>
<dbReference type="PANTHER" id="PTHR43480">
    <property type="entry name" value="ACYL-[ACYL-CARRIER-PROTEIN]--UDP-N-ACETYLGLUCOSAMINE O-ACYLTRANSFERASE"/>
    <property type="match status" value="1"/>
</dbReference>
<reference evidence="8" key="1">
    <citation type="submission" date="2023-07" db="EMBL/GenBank/DDBJ databases">
        <authorList>
            <person name="Haufschild T."/>
            <person name="Kallscheuer N."/>
            <person name="Hammer J."/>
            <person name="Kohn T."/>
            <person name="Kabuu M."/>
            <person name="Jogler M."/>
            <person name="Wohfarth N."/>
            <person name="Heuer A."/>
            <person name="Rohde M."/>
            <person name="van Teeseling M.C.F."/>
            <person name="Jogler C."/>
        </authorList>
    </citation>
    <scope>NUCLEOTIDE SEQUENCE</scope>
    <source>
        <strain evidence="7">Strain 138</strain>
        <strain evidence="8">Strain 318</strain>
    </source>
</reference>